<feature type="transmembrane region" description="Helical" evidence="7">
    <location>
        <begin position="255"/>
        <end position="278"/>
    </location>
</feature>
<evidence type="ECO:0000256" key="7">
    <source>
        <dbReference type="RuleBase" id="RU363032"/>
    </source>
</evidence>
<keyword evidence="2 7" id="KW-0813">Transport</keyword>
<evidence type="ECO:0000256" key="3">
    <source>
        <dbReference type="ARBA" id="ARBA00022475"/>
    </source>
</evidence>
<feature type="transmembrane region" description="Helical" evidence="7">
    <location>
        <begin position="78"/>
        <end position="106"/>
    </location>
</feature>
<name>A0ABU8HBR1_9BACI</name>
<accession>A0ABU8HBR1</accession>
<comment type="subcellular location">
    <subcellularLocation>
        <location evidence="1 7">Cell membrane</location>
        <topology evidence="1 7">Multi-pass membrane protein</topology>
    </subcellularLocation>
</comment>
<keyword evidence="5 7" id="KW-1133">Transmembrane helix</keyword>
<dbReference type="RefSeq" id="WP_336586051.1">
    <property type="nucleotide sequence ID" value="NZ_JBBAXC010000004.1"/>
</dbReference>
<evidence type="ECO:0000256" key="6">
    <source>
        <dbReference type="ARBA" id="ARBA00023136"/>
    </source>
</evidence>
<dbReference type="InterPro" id="IPR035906">
    <property type="entry name" value="MetI-like_sf"/>
</dbReference>
<evidence type="ECO:0000256" key="4">
    <source>
        <dbReference type="ARBA" id="ARBA00022692"/>
    </source>
</evidence>
<keyword evidence="10" id="KW-1185">Reference proteome</keyword>
<comment type="similarity">
    <text evidence="7">Belongs to the binding-protein-dependent transport system permease family.</text>
</comment>
<keyword evidence="3" id="KW-1003">Cell membrane</keyword>
<sequence length="289" mass="33437">MFVRTISHNIIKFFFVSFGIILLSAFIGLFLGGTHVSFKQYISNVVNIIISLAKPAELTISNLPDRTYPMFPAFWDAYFYSIIIFISALFVSVIMGLLFAYCTYLLPSKVSKIMMRCFSLIESVPDLFVLIVIQYSLIAFYKRTGIMIFPVIGLNDHVYAAPIIVLSILPSILLFRIFFLLIQEEKDKMYVDLVRSKGLSKHYIFFIHILRNVPFSLVNHFKSVILFMLSSLIVFERLFNIYGITHFMLVFTDMYVISFSLIMFYLPVFILLTLFSLLTERNTGERVVV</sequence>
<comment type="caution">
    <text evidence="9">The sequence shown here is derived from an EMBL/GenBank/DDBJ whole genome shotgun (WGS) entry which is preliminary data.</text>
</comment>
<organism evidence="9 10">
    <name type="scientific">Bacillus spongiae</name>
    <dbReference type="NCBI Taxonomy" id="2683610"/>
    <lineage>
        <taxon>Bacteria</taxon>
        <taxon>Bacillati</taxon>
        <taxon>Bacillota</taxon>
        <taxon>Bacilli</taxon>
        <taxon>Bacillales</taxon>
        <taxon>Bacillaceae</taxon>
        <taxon>Bacillus</taxon>
    </lineage>
</organism>
<dbReference type="PROSITE" id="PS50928">
    <property type="entry name" value="ABC_TM1"/>
    <property type="match status" value="1"/>
</dbReference>
<dbReference type="Proteomes" id="UP001312865">
    <property type="component" value="Unassembled WGS sequence"/>
</dbReference>
<feature type="transmembrane region" description="Helical" evidence="7">
    <location>
        <begin position="127"/>
        <end position="152"/>
    </location>
</feature>
<dbReference type="SUPFAM" id="SSF161098">
    <property type="entry name" value="MetI-like"/>
    <property type="match status" value="1"/>
</dbReference>
<dbReference type="PANTHER" id="PTHR30465">
    <property type="entry name" value="INNER MEMBRANE ABC TRANSPORTER"/>
    <property type="match status" value="1"/>
</dbReference>
<protein>
    <submittedName>
        <fullName evidence="9">ABC transporter permease subunit</fullName>
    </submittedName>
</protein>
<dbReference type="EMBL" id="JBBAXC010000004">
    <property type="protein sequence ID" value="MEI5906613.1"/>
    <property type="molecule type" value="Genomic_DNA"/>
</dbReference>
<dbReference type="Pfam" id="PF00528">
    <property type="entry name" value="BPD_transp_1"/>
    <property type="match status" value="1"/>
</dbReference>
<evidence type="ECO:0000313" key="10">
    <source>
        <dbReference type="Proteomes" id="UP001312865"/>
    </source>
</evidence>
<dbReference type="CDD" id="cd06261">
    <property type="entry name" value="TM_PBP2"/>
    <property type="match status" value="1"/>
</dbReference>
<feature type="domain" description="ABC transmembrane type-1" evidence="8">
    <location>
        <begin position="78"/>
        <end position="275"/>
    </location>
</feature>
<keyword evidence="4 7" id="KW-0812">Transmembrane</keyword>
<feature type="transmembrane region" description="Helical" evidence="7">
    <location>
        <begin position="203"/>
        <end position="235"/>
    </location>
</feature>
<keyword evidence="6 7" id="KW-0472">Membrane</keyword>
<evidence type="ECO:0000256" key="5">
    <source>
        <dbReference type="ARBA" id="ARBA00022989"/>
    </source>
</evidence>
<feature type="transmembrane region" description="Helical" evidence="7">
    <location>
        <begin position="158"/>
        <end position="182"/>
    </location>
</feature>
<evidence type="ECO:0000256" key="2">
    <source>
        <dbReference type="ARBA" id="ARBA00022448"/>
    </source>
</evidence>
<dbReference type="InterPro" id="IPR000515">
    <property type="entry name" value="MetI-like"/>
</dbReference>
<dbReference type="PANTHER" id="PTHR30465:SF44">
    <property type="entry name" value="ABC-TYPE DIPEPTIDE_OLIGOPEPTIDE TRANSPORT SYSTEM, PERMEASE COMPONENT"/>
    <property type="match status" value="1"/>
</dbReference>
<evidence type="ECO:0000259" key="8">
    <source>
        <dbReference type="PROSITE" id="PS50928"/>
    </source>
</evidence>
<gene>
    <name evidence="9" type="ORF">WAK64_06025</name>
</gene>
<feature type="transmembrane region" description="Helical" evidence="7">
    <location>
        <begin position="12"/>
        <end position="31"/>
    </location>
</feature>
<proteinExistence type="inferred from homology"/>
<evidence type="ECO:0000313" key="9">
    <source>
        <dbReference type="EMBL" id="MEI5906613.1"/>
    </source>
</evidence>
<evidence type="ECO:0000256" key="1">
    <source>
        <dbReference type="ARBA" id="ARBA00004651"/>
    </source>
</evidence>
<dbReference type="Gene3D" id="1.10.3720.10">
    <property type="entry name" value="MetI-like"/>
    <property type="match status" value="1"/>
</dbReference>
<reference evidence="9 10" key="1">
    <citation type="journal article" date="2018" name="J. Microbiol.">
        <title>Bacillus spongiae sp. nov., isolated from sponge of Jeju Island.</title>
        <authorList>
            <person name="Lee G.E."/>
            <person name="Im W.T."/>
            <person name="Park J.S."/>
        </authorList>
    </citation>
    <scope>NUCLEOTIDE SEQUENCE [LARGE SCALE GENOMIC DNA]</scope>
    <source>
        <strain evidence="9 10">135PIL107-10</strain>
    </source>
</reference>